<feature type="signal peptide" evidence="1">
    <location>
        <begin position="1"/>
        <end position="20"/>
    </location>
</feature>
<accession>K0SH94</accession>
<organism evidence="2 3">
    <name type="scientific">Thalassiosira oceanica</name>
    <name type="common">Marine diatom</name>
    <dbReference type="NCBI Taxonomy" id="159749"/>
    <lineage>
        <taxon>Eukaryota</taxon>
        <taxon>Sar</taxon>
        <taxon>Stramenopiles</taxon>
        <taxon>Ochrophyta</taxon>
        <taxon>Bacillariophyta</taxon>
        <taxon>Coscinodiscophyceae</taxon>
        <taxon>Thalassiosirophycidae</taxon>
        <taxon>Thalassiosirales</taxon>
        <taxon>Thalassiosiraceae</taxon>
        <taxon>Thalassiosira</taxon>
    </lineage>
</organism>
<dbReference type="OrthoDB" id="56184at2759"/>
<name>K0SH94_THAOC</name>
<comment type="caution">
    <text evidence="2">The sequence shown here is derived from an EMBL/GenBank/DDBJ whole genome shotgun (WGS) entry which is preliminary data.</text>
</comment>
<sequence>MNTIFRAASFLLFASGVASAAVDFVDFVPITIQGDAGSIQSIEAYVECPGENTQVPNTMFTIEPGSEVGVSANLADLVVAEVADGGVLRFSWNPEVAFGASSSGVKITMPADQLRSVVAGGPRPFGMSEHNHKVQILEGFTSIDALEVFASSNTIVWASFNDVQSDLLVNIDNTPFPGGGHVHLKSAELKSLVVDERIGGGTVNANVDGSVDNLDVKGHVSFSLAAGDIKGGSVSSGEDNSLSLLRTNSTVSGVMTVDGTAQVRLHSCANVSTSGKAKCWDEFVDDKEPWEGYPPRFDHISGVSVQPATHEGTHTCEYTGSGQSLTAYLAVLLAVAMSFMVV</sequence>
<evidence type="ECO:0000313" key="3">
    <source>
        <dbReference type="Proteomes" id="UP000266841"/>
    </source>
</evidence>
<keyword evidence="3" id="KW-1185">Reference proteome</keyword>
<dbReference type="AlphaFoldDB" id="K0SH94"/>
<evidence type="ECO:0000256" key="1">
    <source>
        <dbReference type="SAM" id="SignalP"/>
    </source>
</evidence>
<dbReference type="Proteomes" id="UP000266841">
    <property type="component" value="Unassembled WGS sequence"/>
</dbReference>
<feature type="chain" id="PRO_5003837802" description="Auto-transporter adhesin head GIN domain-containing protein" evidence="1">
    <location>
        <begin position="21"/>
        <end position="342"/>
    </location>
</feature>
<keyword evidence="1" id="KW-0732">Signal</keyword>
<gene>
    <name evidence="2" type="ORF">THAOC_14569</name>
</gene>
<evidence type="ECO:0008006" key="4">
    <source>
        <dbReference type="Google" id="ProtNLM"/>
    </source>
</evidence>
<evidence type="ECO:0000313" key="2">
    <source>
        <dbReference type="EMBL" id="EJK64675.1"/>
    </source>
</evidence>
<reference evidence="2 3" key="1">
    <citation type="journal article" date="2012" name="Genome Biol.">
        <title>Genome and low-iron response of an oceanic diatom adapted to chronic iron limitation.</title>
        <authorList>
            <person name="Lommer M."/>
            <person name="Specht M."/>
            <person name="Roy A.S."/>
            <person name="Kraemer L."/>
            <person name="Andreson R."/>
            <person name="Gutowska M.A."/>
            <person name="Wolf J."/>
            <person name="Bergner S.V."/>
            <person name="Schilhabel M.B."/>
            <person name="Klostermeier U.C."/>
            <person name="Beiko R.G."/>
            <person name="Rosenstiel P."/>
            <person name="Hippler M."/>
            <person name="Laroche J."/>
        </authorList>
    </citation>
    <scope>NUCLEOTIDE SEQUENCE [LARGE SCALE GENOMIC DNA]</scope>
    <source>
        <strain evidence="2 3">CCMP1005</strain>
    </source>
</reference>
<proteinExistence type="predicted"/>
<dbReference type="EMBL" id="AGNL01017004">
    <property type="protein sequence ID" value="EJK64675.1"/>
    <property type="molecule type" value="Genomic_DNA"/>
</dbReference>
<protein>
    <recommendedName>
        <fullName evidence="4">Auto-transporter adhesin head GIN domain-containing protein</fullName>
    </recommendedName>
</protein>